<evidence type="ECO:0000313" key="5">
    <source>
        <dbReference type="EMBL" id="OUS40999.1"/>
    </source>
</evidence>
<dbReference type="InterPro" id="IPR043128">
    <property type="entry name" value="Rev_trsase/Diguanyl_cyclase"/>
</dbReference>
<dbReference type="Pfam" id="PF00990">
    <property type="entry name" value="GGDEF"/>
    <property type="match status" value="1"/>
</dbReference>
<dbReference type="PANTHER" id="PTHR46663">
    <property type="entry name" value="DIGUANYLATE CYCLASE DGCT-RELATED"/>
    <property type="match status" value="1"/>
</dbReference>
<dbReference type="PANTHER" id="PTHR46663:SF2">
    <property type="entry name" value="GGDEF DOMAIN-CONTAINING PROTEIN"/>
    <property type="match status" value="1"/>
</dbReference>
<feature type="domain" description="PAS" evidence="2">
    <location>
        <begin position="104"/>
        <end position="174"/>
    </location>
</feature>
<dbReference type="PROSITE" id="PS50113">
    <property type="entry name" value="PAC"/>
    <property type="match status" value="2"/>
</dbReference>
<comment type="caution">
    <text evidence="5">The sequence shown here is derived from an EMBL/GenBank/DDBJ whole genome shotgun (WGS) entry which is preliminary data.</text>
</comment>
<evidence type="ECO:0000313" key="6">
    <source>
        <dbReference type="Proteomes" id="UP000227088"/>
    </source>
</evidence>
<dbReference type="InterPro" id="IPR035965">
    <property type="entry name" value="PAS-like_dom_sf"/>
</dbReference>
<evidence type="ECO:0000256" key="1">
    <source>
        <dbReference type="SAM" id="Coils"/>
    </source>
</evidence>
<reference evidence="6" key="1">
    <citation type="journal article" date="2017" name="Proc. Natl. Acad. Sci. U.S.A.">
        <title>Simulation of Deepwater Horizon oil plume reveals substrate specialization within a complex community of hydrocarbon degraders.</title>
        <authorList>
            <person name="Hu P."/>
            <person name="Dubinsky E.A."/>
            <person name="Probst A.J."/>
            <person name="Wang J."/>
            <person name="Sieber C.M.K."/>
            <person name="Tom L.M."/>
            <person name="Gardinali P."/>
            <person name="Banfield J.F."/>
            <person name="Atlas R.M."/>
            <person name="Andersen G.L."/>
        </authorList>
    </citation>
    <scope>NUCLEOTIDE SEQUENCE [LARGE SCALE GENOMIC DNA]</scope>
</reference>
<evidence type="ECO:0000259" key="3">
    <source>
        <dbReference type="PROSITE" id="PS50113"/>
    </source>
</evidence>
<keyword evidence="1" id="KW-0175">Coiled coil</keyword>
<dbReference type="Gene3D" id="3.30.450.20">
    <property type="entry name" value="PAS domain"/>
    <property type="match status" value="2"/>
</dbReference>
<dbReference type="AlphaFoldDB" id="A0A1Y5HUL9"/>
<organism evidence="5 6">
    <name type="scientific">Oleispira antarctica</name>
    <dbReference type="NCBI Taxonomy" id="188908"/>
    <lineage>
        <taxon>Bacteria</taxon>
        <taxon>Pseudomonadati</taxon>
        <taxon>Pseudomonadota</taxon>
        <taxon>Gammaproteobacteria</taxon>
        <taxon>Oceanospirillales</taxon>
        <taxon>Oceanospirillaceae</taxon>
        <taxon>Oleispira</taxon>
    </lineage>
</organism>
<dbReference type="InterPro" id="IPR000700">
    <property type="entry name" value="PAS-assoc_C"/>
</dbReference>
<evidence type="ECO:0000259" key="2">
    <source>
        <dbReference type="PROSITE" id="PS50112"/>
    </source>
</evidence>
<dbReference type="InterPro" id="IPR000160">
    <property type="entry name" value="GGDEF_dom"/>
</dbReference>
<dbReference type="InterPro" id="IPR052163">
    <property type="entry name" value="DGC-Regulatory_Protein"/>
</dbReference>
<dbReference type="Proteomes" id="UP000227088">
    <property type="component" value="Unassembled WGS sequence"/>
</dbReference>
<dbReference type="SMART" id="SM00091">
    <property type="entry name" value="PAS"/>
    <property type="match status" value="2"/>
</dbReference>
<feature type="coiled-coil region" evidence="1">
    <location>
        <begin position="340"/>
        <end position="367"/>
    </location>
</feature>
<dbReference type="InterPro" id="IPR029787">
    <property type="entry name" value="Nucleotide_cyclase"/>
</dbReference>
<proteinExistence type="predicted"/>
<dbReference type="SMART" id="SM00267">
    <property type="entry name" value="GGDEF"/>
    <property type="match status" value="1"/>
</dbReference>
<dbReference type="Pfam" id="PF08448">
    <property type="entry name" value="PAS_4"/>
    <property type="match status" value="2"/>
</dbReference>
<feature type="domain" description="PAC" evidence="3">
    <location>
        <begin position="294"/>
        <end position="349"/>
    </location>
</feature>
<dbReference type="Gene3D" id="3.30.70.270">
    <property type="match status" value="1"/>
</dbReference>
<feature type="non-terminal residue" evidence="5">
    <location>
        <position position="470"/>
    </location>
</feature>
<protein>
    <recommendedName>
        <fullName evidence="7">GGDEF domain-containing protein</fullName>
    </recommendedName>
</protein>
<sequence length="470" mass="54298">MPQPRFYQLIQESRQPAMLIRLSDLSFLGNNTLCNELLSSSEEIIEASEFYCDLLSQLRKPLELGLSFFNSEVISDNRIILLSAEIREDYLILYLQEKYSLNLPSHHLVNILDSLGAYVYCKDLNYRYTYANEMVGKLFGQNNRSLIGTLDCDNFDPSSVKTIRDNADRLVIENKQLIQKEEVLFIPNLNEVRTFLSVKQPLIGNNNKVVGLFGISTDITHYKAIEQKLNTILNNVSAYIYIRDTKHRFTYANKMSQNLFQLSMKEINGKTPVDLLGNFNGKEFQRLDLELFKTKKKVEGVEQFITEGKTYYYWTVKAPLFNDEGNIVSLIGMSIDITEQKTLEVELEKTNAKLNTKIDEITQLQATLWEQATQDPLTNLFNRRYFNEISNKEIIKYNRNENPLALLLLDADYFKKVNDVFGHEVGDKVLIKLSQIMIEQCRRSDIVCRFGGEEFVILMPAANQTTAIER</sequence>
<dbReference type="NCBIfam" id="TIGR00254">
    <property type="entry name" value="GGDEF"/>
    <property type="match status" value="1"/>
</dbReference>
<dbReference type="EMBL" id="MABE01000180">
    <property type="protein sequence ID" value="OUS40999.1"/>
    <property type="molecule type" value="Genomic_DNA"/>
</dbReference>
<accession>A0A1Y5HUL9</accession>
<feature type="domain" description="PAS" evidence="2">
    <location>
        <begin position="225"/>
        <end position="273"/>
    </location>
</feature>
<dbReference type="SUPFAM" id="SSF55785">
    <property type="entry name" value="PYP-like sensor domain (PAS domain)"/>
    <property type="match status" value="2"/>
</dbReference>
<evidence type="ECO:0008006" key="7">
    <source>
        <dbReference type="Google" id="ProtNLM"/>
    </source>
</evidence>
<dbReference type="InterPro" id="IPR013656">
    <property type="entry name" value="PAS_4"/>
</dbReference>
<dbReference type="InterPro" id="IPR000014">
    <property type="entry name" value="PAS"/>
</dbReference>
<dbReference type="NCBIfam" id="TIGR00229">
    <property type="entry name" value="sensory_box"/>
    <property type="match status" value="1"/>
</dbReference>
<dbReference type="PROSITE" id="PS50112">
    <property type="entry name" value="PAS"/>
    <property type="match status" value="2"/>
</dbReference>
<evidence type="ECO:0000259" key="4">
    <source>
        <dbReference type="PROSITE" id="PS50887"/>
    </source>
</evidence>
<feature type="domain" description="PAC" evidence="3">
    <location>
        <begin position="179"/>
        <end position="231"/>
    </location>
</feature>
<dbReference type="SUPFAM" id="SSF55073">
    <property type="entry name" value="Nucleotide cyclase"/>
    <property type="match status" value="1"/>
</dbReference>
<name>A0A1Y5HUL9_OLEAN</name>
<dbReference type="CDD" id="cd01949">
    <property type="entry name" value="GGDEF"/>
    <property type="match status" value="1"/>
</dbReference>
<feature type="domain" description="GGDEF" evidence="4">
    <location>
        <begin position="402"/>
        <end position="470"/>
    </location>
</feature>
<gene>
    <name evidence="5" type="ORF">A9R00_03180</name>
</gene>
<dbReference type="PROSITE" id="PS50887">
    <property type="entry name" value="GGDEF"/>
    <property type="match status" value="1"/>
</dbReference>